<name>A0ABY0LY56_9FLAO</name>
<evidence type="ECO:0008006" key="4">
    <source>
        <dbReference type="Google" id="ProtNLM"/>
    </source>
</evidence>
<keyword evidence="1" id="KW-0732">Signal</keyword>
<evidence type="ECO:0000256" key="1">
    <source>
        <dbReference type="SAM" id="SignalP"/>
    </source>
</evidence>
<feature type="signal peptide" evidence="1">
    <location>
        <begin position="1"/>
        <end position="23"/>
    </location>
</feature>
<protein>
    <recommendedName>
        <fullName evidence="4">Cell wall surface anchor family protein</fullName>
    </recommendedName>
</protein>
<accession>A0ABY0LY56</accession>
<evidence type="ECO:0000313" key="2">
    <source>
        <dbReference type="EMBL" id="SCY78064.1"/>
    </source>
</evidence>
<comment type="caution">
    <text evidence="2">The sequence shown here is derived from an EMBL/GenBank/DDBJ whole genome shotgun (WGS) entry which is preliminary data.</text>
</comment>
<proteinExistence type="predicted"/>
<sequence>MKNKLLKKTSIVAFLLSSIISYSQQIGDGFAPITPDFGAPLKSGVYNGTNPIGSTPDSSNPWQHLFVSRHLDQNNNHQLQIASSITVNDRLFFRKIAASTLITSNSTWVELATRGTNTFIGDQYLSGNQSVTGNLFLGQHGEIGTISGPGNSGAIQIKTNINYAGSNNRYLRLGWKDNNGIFSPSLSINEDLNVGIGTINPTSKLTVAGNIQSREVKVTVNAGADFVFEKNYNLPSLDSVDKFIKENKHLPEIASAEEMKKDGINLSEMNIKLLQKIEEMTLYMIEMKKENSEMKKEILTLKSKIN</sequence>
<reference evidence="2 3" key="1">
    <citation type="submission" date="2016-10" db="EMBL/GenBank/DDBJ databases">
        <authorList>
            <person name="Varghese N."/>
            <person name="Submissions S."/>
        </authorList>
    </citation>
    <scope>NUCLEOTIDE SEQUENCE [LARGE SCALE GENOMIC DNA]</scope>
    <source>
        <strain evidence="2 3">CGMCC 1.6859</strain>
    </source>
</reference>
<gene>
    <name evidence="2" type="ORF">SAMN02927916_3349</name>
</gene>
<organism evidence="2 3">
    <name type="scientific">Flavobacterium anhuiense</name>
    <dbReference type="NCBI Taxonomy" id="459526"/>
    <lineage>
        <taxon>Bacteria</taxon>
        <taxon>Pseudomonadati</taxon>
        <taxon>Bacteroidota</taxon>
        <taxon>Flavobacteriia</taxon>
        <taxon>Flavobacteriales</taxon>
        <taxon>Flavobacteriaceae</taxon>
        <taxon>Flavobacterium</taxon>
    </lineage>
</organism>
<dbReference type="RefSeq" id="WP_091134155.1">
    <property type="nucleotide sequence ID" value="NZ_FMVC01000005.1"/>
</dbReference>
<feature type="chain" id="PRO_5046760005" description="Cell wall surface anchor family protein" evidence="1">
    <location>
        <begin position="24"/>
        <end position="306"/>
    </location>
</feature>
<dbReference type="Proteomes" id="UP000199307">
    <property type="component" value="Unassembled WGS sequence"/>
</dbReference>
<evidence type="ECO:0000313" key="3">
    <source>
        <dbReference type="Proteomes" id="UP000199307"/>
    </source>
</evidence>
<keyword evidence="3" id="KW-1185">Reference proteome</keyword>
<dbReference type="EMBL" id="FMVC01000005">
    <property type="protein sequence ID" value="SCY78064.1"/>
    <property type="molecule type" value="Genomic_DNA"/>
</dbReference>